<protein>
    <submittedName>
        <fullName evidence="2">Uncharacterized protein</fullName>
    </submittedName>
</protein>
<dbReference type="AlphaFoldDB" id="A0A9P5Z4L0"/>
<dbReference type="OrthoDB" id="2646043at2759"/>
<reference evidence="2" key="1">
    <citation type="submission" date="2020-11" db="EMBL/GenBank/DDBJ databases">
        <authorList>
            <consortium name="DOE Joint Genome Institute"/>
            <person name="Ahrendt S."/>
            <person name="Riley R."/>
            <person name="Andreopoulos W."/>
            <person name="Labutti K."/>
            <person name="Pangilinan J."/>
            <person name="Ruiz-Duenas F.J."/>
            <person name="Barrasa J.M."/>
            <person name="Sanchez-Garcia M."/>
            <person name="Camarero S."/>
            <person name="Miyauchi S."/>
            <person name="Serrano A."/>
            <person name="Linde D."/>
            <person name="Babiker R."/>
            <person name="Drula E."/>
            <person name="Ayuso-Fernandez I."/>
            <person name="Pacheco R."/>
            <person name="Padilla G."/>
            <person name="Ferreira P."/>
            <person name="Barriuso J."/>
            <person name="Kellner H."/>
            <person name="Castanera R."/>
            <person name="Alfaro M."/>
            <person name="Ramirez L."/>
            <person name="Pisabarro A.G."/>
            <person name="Kuo A."/>
            <person name="Tritt A."/>
            <person name="Lipzen A."/>
            <person name="He G."/>
            <person name="Yan M."/>
            <person name="Ng V."/>
            <person name="Cullen D."/>
            <person name="Martin F."/>
            <person name="Rosso M.-N."/>
            <person name="Henrissat B."/>
            <person name="Hibbett D."/>
            <person name="Martinez A.T."/>
            <person name="Grigoriev I.V."/>
        </authorList>
    </citation>
    <scope>NUCLEOTIDE SEQUENCE</scope>
    <source>
        <strain evidence="2">CIRM-BRFM 674</strain>
    </source>
</reference>
<evidence type="ECO:0000313" key="3">
    <source>
        <dbReference type="Proteomes" id="UP000807469"/>
    </source>
</evidence>
<keyword evidence="3" id="KW-1185">Reference proteome</keyword>
<name>A0A9P5Z4L0_9AGAR</name>
<proteinExistence type="predicted"/>
<comment type="caution">
    <text evidence="2">The sequence shown here is derived from an EMBL/GenBank/DDBJ whole genome shotgun (WGS) entry which is preliminary data.</text>
</comment>
<feature type="compositionally biased region" description="Polar residues" evidence="1">
    <location>
        <begin position="166"/>
        <end position="175"/>
    </location>
</feature>
<feature type="region of interest" description="Disordered" evidence="1">
    <location>
        <begin position="1"/>
        <end position="23"/>
    </location>
</feature>
<sequence length="336" mass="36725">MSYYHPPYPSASAGPSTQHEAPKKKRRYLSSDANALLRARAQQWSNQGIEPTLAMRKQLLRQVHALPECDYYTLPALTNWLKLHMTTNYPQQSTENTRFASLNEATRAQLAALLGMEEGHNPSPEKVRIWANMVKTSGATYTDVVDWVKHLQIEFEKQAEKEATTRLPTPGTTVSPEPVSPVMKSPAMPFVPPVVAYAGEHSFYARSSPPQSPATVKPPFMIRKTAALAGPPPTQGPLSSPQLPTPISPNFPYSSPVPTMIPPAKRTPRPSMSIPHTPAPAQRAPTLHEIVAQSVAEAAASPTTPKEALPTTAAEFTALFDPYEAKLSKLLQVLKS</sequence>
<dbReference type="EMBL" id="MU155214">
    <property type="protein sequence ID" value="KAF9479356.1"/>
    <property type="molecule type" value="Genomic_DNA"/>
</dbReference>
<evidence type="ECO:0000256" key="1">
    <source>
        <dbReference type="SAM" id="MobiDB-lite"/>
    </source>
</evidence>
<evidence type="ECO:0000313" key="2">
    <source>
        <dbReference type="EMBL" id="KAF9479356.1"/>
    </source>
</evidence>
<dbReference type="Proteomes" id="UP000807469">
    <property type="component" value="Unassembled WGS sequence"/>
</dbReference>
<organism evidence="2 3">
    <name type="scientific">Pholiota conissans</name>
    <dbReference type="NCBI Taxonomy" id="109636"/>
    <lineage>
        <taxon>Eukaryota</taxon>
        <taxon>Fungi</taxon>
        <taxon>Dikarya</taxon>
        <taxon>Basidiomycota</taxon>
        <taxon>Agaricomycotina</taxon>
        <taxon>Agaricomycetes</taxon>
        <taxon>Agaricomycetidae</taxon>
        <taxon>Agaricales</taxon>
        <taxon>Agaricineae</taxon>
        <taxon>Strophariaceae</taxon>
        <taxon>Pholiota</taxon>
    </lineage>
</organism>
<gene>
    <name evidence="2" type="ORF">BDN70DRAFT_878842</name>
</gene>
<accession>A0A9P5Z4L0</accession>
<feature type="region of interest" description="Disordered" evidence="1">
    <location>
        <begin position="161"/>
        <end position="182"/>
    </location>
</feature>